<feature type="region of interest" description="Disordered" evidence="1">
    <location>
        <begin position="371"/>
        <end position="395"/>
    </location>
</feature>
<evidence type="ECO:0000256" key="1">
    <source>
        <dbReference type="SAM" id="MobiDB-lite"/>
    </source>
</evidence>
<sequence length="431" mass="46823">MIDPDDGQTMSMGMTMIADRLRALCHRPFERPWITFFAFVGFAMVWFDDIYSGMYWQDPVYALYCAAHIAVFLTYVLFPEAGTVVGSLMWAVYVLLVPSVSLAPFVFTVLMMAGCMFLSPLLGCISGVIAVAAQSVNVCRYGYGVLSGVGGVLTCDAVVIAGLLCGIALREHERRMRMAAMVRYQRREHAAVRQLHDYIANDLSAIVAIAESLGRDDAGSPSGIPNAVNDARGEAATNMTDDDMRGQITELNDIGRDALRRLHKVITLLREDDGESHVESEIERSAIVGDGDRDVATLIERQRALLASLGLNGVVFVADDLALYVDADTNVLLGDLLREVFGNMLKYADPERGYTLSLLLEGEGLRLRVSDVPADNGASGGSGGSREPGDWAKTGGGLDDYRKHVTAIGGRWESRLSDDEWSLDVLIPVGA</sequence>
<dbReference type="OrthoDB" id="3228373at2"/>
<evidence type="ECO:0000256" key="2">
    <source>
        <dbReference type="SAM" id="Phobius"/>
    </source>
</evidence>
<dbReference type="AlphaFoldDB" id="A0A430FCK4"/>
<feature type="transmembrane region" description="Helical" evidence="2">
    <location>
        <begin position="60"/>
        <end position="78"/>
    </location>
</feature>
<accession>A0A430FCK4</accession>
<proteinExistence type="predicted"/>
<feature type="transmembrane region" description="Helical" evidence="2">
    <location>
        <begin position="142"/>
        <end position="169"/>
    </location>
</feature>
<dbReference type="EMBL" id="QXGJ01000007">
    <property type="protein sequence ID" value="RSX50567.1"/>
    <property type="molecule type" value="Genomic_DNA"/>
</dbReference>
<dbReference type="GO" id="GO:0016301">
    <property type="term" value="F:kinase activity"/>
    <property type="evidence" value="ECO:0007669"/>
    <property type="project" value="UniProtKB-KW"/>
</dbReference>
<name>A0A430FCK4_9BIFI</name>
<dbReference type="Gene3D" id="3.30.565.10">
    <property type="entry name" value="Histidine kinase-like ATPase, C-terminal domain"/>
    <property type="match status" value="1"/>
</dbReference>
<keyword evidence="3" id="KW-0418">Kinase</keyword>
<keyword evidence="2" id="KW-1133">Transmembrane helix</keyword>
<protein>
    <submittedName>
        <fullName evidence="3">Signal transduction histidine kinase-like protein</fullName>
    </submittedName>
</protein>
<gene>
    <name evidence="3" type="ORF">D2E23_1590</name>
</gene>
<evidence type="ECO:0000313" key="3">
    <source>
        <dbReference type="EMBL" id="RSX50567.1"/>
    </source>
</evidence>
<reference evidence="3 4" key="1">
    <citation type="submission" date="2018-09" db="EMBL/GenBank/DDBJ databases">
        <title>Characterization of the phylogenetic diversity of five novel species belonging to the genus Bifidobacterium.</title>
        <authorList>
            <person name="Lugli G.A."/>
            <person name="Duranti S."/>
            <person name="Milani C."/>
        </authorList>
    </citation>
    <scope>NUCLEOTIDE SEQUENCE [LARGE SCALE GENOMIC DNA]</scope>
    <source>
        <strain evidence="3 4">2028B</strain>
    </source>
</reference>
<dbReference type="Proteomes" id="UP000288607">
    <property type="component" value="Unassembled WGS sequence"/>
</dbReference>
<feature type="transmembrane region" description="Helical" evidence="2">
    <location>
        <begin position="31"/>
        <end position="48"/>
    </location>
</feature>
<feature type="transmembrane region" description="Helical" evidence="2">
    <location>
        <begin position="117"/>
        <end position="136"/>
    </location>
</feature>
<dbReference type="RefSeq" id="WP_126030398.1">
    <property type="nucleotide sequence ID" value="NZ_QXGJ01000007.1"/>
</dbReference>
<dbReference type="InterPro" id="IPR036890">
    <property type="entry name" value="HATPase_C_sf"/>
</dbReference>
<comment type="caution">
    <text evidence="3">The sequence shown here is derived from an EMBL/GenBank/DDBJ whole genome shotgun (WGS) entry which is preliminary data.</text>
</comment>
<feature type="transmembrane region" description="Helical" evidence="2">
    <location>
        <begin position="90"/>
        <end position="110"/>
    </location>
</feature>
<evidence type="ECO:0000313" key="4">
    <source>
        <dbReference type="Proteomes" id="UP000288607"/>
    </source>
</evidence>
<keyword evidence="3" id="KW-0808">Transferase</keyword>
<keyword evidence="2" id="KW-0472">Membrane</keyword>
<keyword evidence="2" id="KW-0812">Transmembrane</keyword>
<keyword evidence="4" id="KW-1185">Reference proteome</keyword>
<organism evidence="3 4">
    <name type="scientific">Bifidobacterium callimiconis</name>
    <dbReference type="NCBI Taxonomy" id="2306973"/>
    <lineage>
        <taxon>Bacteria</taxon>
        <taxon>Bacillati</taxon>
        <taxon>Actinomycetota</taxon>
        <taxon>Actinomycetes</taxon>
        <taxon>Bifidobacteriales</taxon>
        <taxon>Bifidobacteriaceae</taxon>
        <taxon>Bifidobacterium</taxon>
    </lineage>
</organism>